<accession>A0A8E6B4I0</accession>
<dbReference type="GO" id="GO:0003677">
    <property type="term" value="F:DNA binding"/>
    <property type="evidence" value="ECO:0007669"/>
    <property type="project" value="UniProtKB-KW"/>
</dbReference>
<sequence length="273" mass="30879">MQTVSINSEHPVQQLPLSQISHNPRQPRKTFDDEELLRLSESIRNHGILQPLVVRKAGEDQNQYQLIAGERRLRAAHLVGLPNVPVHIVDFNDQQVFEAALAENIQRADLNPIEKAQGFQDYLDKFQLNKDQLAQKLGMDRTTVSNIVSLLTMPREVQDALRLGQITIGHAKVLKGMSAERQVALCKDAVLRQLSVKALELLARSAKTSKSSRGKATETEQFKTPHVTSIEDSLRQKLATKFEIKLKDKEKGSIIIHFENNDDFERIVEALQK</sequence>
<feature type="region of interest" description="Disordered" evidence="4">
    <location>
        <begin position="1"/>
        <end position="30"/>
    </location>
</feature>
<evidence type="ECO:0000259" key="5">
    <source>
        <dbReference type="SMART" id="SM00470"/>
    </source>
</evidence>
<dbReference type="InterPro" id="IPR057240">
    <property type="entry name" value="ParB_dimer_C"/>
</dbReference>
<dbReference type="GO" id="GO:0005694">
    <property type="term" value="C:chromosome"/>
    <property type="evidence" value="ECO:0007669"/>
    <property type="project" value="TreeGrafter"/>
</dbReference>
<dbReference type="Proteomes" id="UP000676194">
    <property type="component" value="Chromosome"/>
</dbReference>
<proteinExistence type="inferred from homology"/>
<dbReference type="InterPro" id="IPR003115">
    <property type="entry name" value="ParB_N"/>
</dbReference>
<dbReference type="SUPFAM" id="SSF110849">
    <property type="entry name" value="ParB/Sulfiredoxin"/>
    <property type="match status" value="1"/>
</dbReference>
<comment type="similarity">
    <text evidence="1">Belongs to the ParB family.</text>
</comment>
<dbReference type="InterPro" id="IPR041468">
    <property type="entry name" value="HTH_ParB/Spo0J"/>
</dbReference>
<evidence type="ECO:0000313" key="6">
    <source>
        <dbReference type="EMBL" id="QVL31172.1"/>
    </source>
</evidence>
<dbReference type="SMART" id="SM00470">
    <property type="entry name" value="ParB"/>
    <property type="match status" value="1"/>
</dbReference>
<dbReference type="AlphaFoldDB" id="A0A8E6B4I0"/>
<reference evidence="6" key="1">
    <citation type="submission" date="2021-05" db="EMBL/GenBank/DDBJ databases">
        <title>Complete genome sequence of the cellulolytic planctomycete Telmatocola sphagniphila SP2T and characterization of the first cellulase from planctomycetes.</title>
        <authorList>
            <person name="Rakitin A.L."/>
            <person name="Beletsky A.V."/>
            <person name="Naumoff D.G."/>
            <person name="Kulichevskaya I.S."/>
            <person name="Mardanov A.V."/>
            <person name="Ravin N.V."/>
            <person name="Dedysh S.N."/>
        </authorList>
    </citation>
    <scope>NUCLEOTIDE SEQUENCE</scope>
    <source>
        <strain evidence="6">SP2T</strain>
    </source>
</reference>
<evidence type="ECO:0000256" key="3">
    <source>
        <dbReference type="ARBA" id="ARBA00023125"/>
    </source>
</evidence>
<dbReference type="RefSeq" id="WP_213495053.1">
    <property type="nucleotide sequence ID" value="NZ_CP074694.1"/>
</dbReference>
<dbReference type="Pfam" id="PF23552">
    <property type="entry name" value="ParB_C"/>
    <property type="match status" value="1"/>
</dbReference>
<dbReference type="EMBL" id="CP074694">
    <property type="protein sequence ID" value="QVL31172.1"/>
    <property type="molecule type" value="Genomic_DNA"/>
</dbReference>
<dbReference type="GO" id="GO:0007059">
    <property type="term" value="P:chromosome segregation"/>
    <property type="evidence" value="ECO:0007669"/>
    <property type="project" value="UniProtKB-KW"/>
</dbReference>
<dbReference type="PANTHER" id="PTHR33375:SF1">
    <property type="entry name" value="CHROMOSOME-PARTITIONING PROTEIN PARB-RELATED"/>
    <property type="match status" value="1"/>
</dbReference>
<evidence type="ECO:0000313" key="7">
    <source>
        <dbReference type="Proteomes" id="UP000676194"/>
    </source>
</evidence>
<keyword evidence="3" id="KW-0238">DNA-binding</keyword>
<dbReference type="PANTHER" id="PTHR33375">
    <property type="entry name" value="CHROMOSOME-PARTITIONING PROTEIN PARB-RELATED"/>
    <property type="match status" value="1"/>
</dbReference>
<evidence type="ECO:0000256" key="1">
    <source>
        <dbReference type="ARBA" id="ARBA00006295"/>
    </source>
</evidence>
<name>A0A8E6B4I0_9BACT</name>
<keyword evidence="7" id="KW-1185">Reference proteome</keyword>
<protein>
    <submittedName>
        <fullName evidence="6">ParB/RepB/Spo0J family partition protein</fullName>
    </submittedName>
</protein>
<dbReference type="FunFam" id="1.10.10.2830:FF:000001">
    <property type="entry name" value="Chromosome partitioning protein ParB"/>
    <property type="match status" value="1"/>
</dbReference>
<evidence type="ECO:0000256" key="2">
    <source>
        <dbReference type="ARBA" id="ARBA00022829"/>
    </source>
</evidence>
<feature type="compositionally biased region" description="Polar residues" evidence="4">
    <location>
        <begin position="1"/>
        <end position="24"/>
    </location>
</feature>
<gene>
    <name evidence="6" type="ORF">KIH39_20325</name>
</gene>
<dbReference type="KEGG" id="tsph:KIH39_20325"/>
<dbReference type="Gene3D" id="1.10.10.2830">
    <property type="match status" value="1"/>
</dbReference>
<dbReference type="NCBIfam" id="TIGR00180">
    <property type="entry name" value="parB_part"/>
    <property type="match status" value="1"/>
</dbReference>
<dbReference type="Gene3D" id="3.90.1530.30">
    <property type="match status" value="1"/>
</dbReference>
<keyword evidence="2" id="KW-0159">Chromosome partition</keyword>
<feature type="domain" description="ParB-like N-terminal" evidence="5">
    <location>
        <begin position="13"/>
        <end position="105"/>
    </location>
</feature>
<dbReference type="InterPro" id="IPR036086">
    <property type="entry name" value="ParB/Sulfiredoxin_sf"/>
</dbReference>
<dbReference type="Pfam" id="PF02195">
    <property type="entry name" value="ParB_N"/>
    <property type="match status" value="1"/>
</dbReference>
<dbReference type="Pfam" id="PF17762">
    <property type="entry name" value="HTH_ParB"/>
    <property type="match status" value="1"/>
</dbReference>
<dbReference type="CDD" id="cd16393">
    <property type="entry name" value="SPO0J_N"/>
    <property type="match status" value="1"/>
</dbReference>
<dbReference type="InterPro" id="IPR004437">
    <property type="entry name" value="ParB/RepB/Spo0J"/>
</dbReference>
<dbReference type="FunFam" id="3.90.1530.30:FF:000001">
    <property type="entry name" value="Chromosome partitioning protein ParB"/>
    <property type="match status" value="1"/>
</dbReference>
<dbReference type="InterPro" id="IPR050336">
    <property type="entry name" value="Chromosome_partition/occlusion"/>
</dbReference>
<organism evidence="6 7">
    <name type="scientific">Telmatocola sphagniphila</name>
    <dbReference type="NCBI Taxonomy" id="1123043"/>
    <lineage>
        <taxon>Bacteria</taxon>
        <taxon>Pseudomonadati</taxon>
        <taxon>Planctomycetota</taxon>
        <taxon>Planctomycetia</taxon>
        <taxon>Gemmatales</taxon>
        <taxon>Gemmataceae</taxon>
    </lineage>
</organism>
<evidence type="ECO:0000256" key="4">
    <source>
        <dbReference type="SAM" id="MobiDB-lite"/>
    </source>
</evidence>